<comment type="caution">
    <text evidence="4">The sequence shown here is derived from an EMBL/GenBank/DDBJ whole genome shotgun (WGS) entry which is preliminary data.</text>
</comment>
<feature type="domain" description="Ice-binding protein C-terminal" evidence="3">
    <location>
        <begin position="288"/>
        <end position="313"/>
    </location>
</feature>
<sequence length="316" mass="32810">MTRLQPSIRTTLATLCLTWGAATAAVPVAQPQSSIRLERAGSFEALNARDFGASALAADFRGNGASGSTWIGADALDVPFVAIAGGADGQASSQVSASLYYRWSIVGTGAPGEAVPVTITTLGHVRGAVSADALRPDVRVDANMNGFNLLATTSFTTALADGTSDRRQYGVQTGIGSIPQPAGILLARFVDAGQSRPGGSDAEFGQASFSQTFSLMVRPNETNLIYMGASGSFGNYIYSETLSAQLHSIVPTASARWKFSAFVDPVITIDPAYAGRFSLAQSAIPMVPVPEASTWGLMLAGLGVVVGAARRRRRAT</sequence>
<evidence type="ECO:0000256" key="2">
    <source>
        <dbReference type="SAM" id="SignalP"/>
    </source>
</evidence>
<reference evidence="5" key="1">
    <citation type="submission" date="2019-03" db="EMBL/GenBank/DDBJ databases">
        <title>Aquabacterium pictum sp.nov., the first bacteriochlorophyll a-containing freshwater bacterium in the genus Aquabacterium of the class Betaproteobacteria.</title>
        <authorList>
            <person name="Hirose S."/>
            <person name="Tank M."/>
            <person name="Hara E."/>
            <person name="Tamaki H."/>
            <person name="Takaichi S."/>
            <person name="Haruta S."/>
            <person name="Hanada S."/>
        </authorList>
    </citation>
    <scope>NUCLEOTIDE SEQUENCE [LARGE SCALE GENOMIC DNA]</scope>
    <source>
        <strain evidence="5">W35</strain>
    </source>
</reference>
<evidence type="ECO:0000259" key="3">
    <source>
        <dbReference type="Pfam" id="PF07589"/>
    </source>
</evidence>
<evidence type="ECO:0000313" key="4">
    <source>
        <dbReference type="EMBL" id="GCL64026.1"/>
    </source>
</evidence>
<accession>A0A480ASU0</accession>
<keyword evidence="1" id="KW-0472">Membrane</keyword>
<keyword evidence="1" id="KW-1133">Transmembrane helix</keyword>
<dbReference type="NCBIfam" id="TIGR02595">
    <property type="entry name" value="PEP_CTERM"/>
    <property type="match status" value="1"/>
</dbReference>
<dbReference type="EMBL" id="BJCL01000007">
    <property type="protein sequence ID" value="GCL64026.1"/>
    <property type="molecule type" value="Genomic_DNA"/>
</dbReference>
<dbReference type="RefSeq" id="WP_162520813.1">
    <property type="nucleotide sequence ID" value="NZ_BJCL01000007.1"/>
</dbReference>
<keyword evidence="2" id="KW-0732">Signal</keyword>
<organism evidence="4 5">
    <name type="scientific">Pseudaquabacterium pictum</name>
    <dbReference type="NCBI Taxonomy" id="2315236"/>
    <lineage>
        <taxon>Bacteria</taxon>
        <taxon>Pseudomonadati</taxon>
        <taxon>Pseudomonadota</taxon>
        <taxon>Betaproteobacteria</taxon>
        <taxon>Burkholderiales</taxon>
        <taxon>Sphaerotilaceae</taxon>
        <taxon>Pseudaquabacterium</taxon>
    </lineage>
</organism>
<evidence type="ECO:0000313" key="5">
    <source>
        <dbReference type="Proteomes" id="UP000301751"/>
    </source>
</evidence>
<protein>
    <recommendedName>
        <fullName evidence="3">Ice-binding protein C-terminal domain-containing protein</fullName>
    </recommendedName>
</protein>
<dbReference type="Pfam" id="PF07589">
    <property type="entry name" value="PEP-CTERM"/>
    <property type="match status" value="1"/>
</dbReference>
<gene>
    <name evidence="4" type="ORF">AQPW35_31070</name>
</gene>
<dbReference type="InterPro" id="IPR013424">
    <property type="entry name" value="Ice-binding_C"/>
</dbReference>
<feature type="transmembrane region" description="Helical" evidence="1">
    <location>
        <begin position="292"/>
        <end position="309"/>
    </location>
</feature>
<keyword evidence="5" id="KW-1185">Reference proteome</keyword>
<feature type="signal peptide" evidence="2">
    <location>
        <begin position="1"/>
        <end position="24"/>
    </location>
</feature>
<dbReference type="Proteomes" id="UP000301751">
    <property type="component" value="Unassembled WGS sequence"/>
</dbReference>
<keyword evidence="1" id="KW-0812">Transmembrane</keyword>
<name>A0A480ASU0_9BURK</name>
<proteinExistence type="predicted"/>
<dbReference type="AlphaFoldDB" id="A0A480ASU0"/>
<feature type="chain" id="PRO_5019861764" description="Ice-binding protein C-terminal domain-containing protein" evidence="2">
    <location>
        <begin position="25"/>
        <end position="316"/>
    </location>
</feature>
<evidence type="ECO:0000256" key="1">
    <source>
        <dbReference type="SAM" id="Phobius"/>
    </source>
</evidence>